<proteinExistence type="predicted"/>
<dbReference type="InterPro" id="IPR052722">
    <property type="entry name" value="PgpH_phosphodiesterase"/>
</dbReference>
<feature type="transmembrane region" description="Helical" evidence="1">
    <location>
        <begin position="20"/>
        <end position="43"/>
    </location>
</feature>
<dbReference type="EMBL" id="VSSQ01000104">
    <property type="protein sequence ID" value="MPL77147.1"/>
    <property type="molecule type" value="Genomic_DNA"/>
</dbReference>
<dbReference type="GO" id="GO:0016787">
    <property type="term" value="F:hydrolase activity"/>
    <property type="evidence" value="ECO:0007669"/>
    <property type="project" value="UniProtKB-KW"/>
</dbReference>
<protein>
    <submittedName>
        <fullName evidence="3">Cyclic-di-AMP phosphodiesterase PgpH</fullName>
        <ecNumber evidence="3">3.1.4.-</ecNumber>
    </submittedName>
</protein>
<feature type="transmembrane region" description="Helical" evidence="1">
    <location>
        <begin position="464"/>
        <end position="486"/>
    </location>
</feature>
<comment type="caution">
    <text evidence="3">The sequence shown here is derived from an EMBL/GenBank/DDBJ whole genome shotgun (WGS) entry which is preliminary data.</text>
</comment>
<feature type="transmembrane region" description="Helical" evidence="1">
    <location>
        <begin position="303"/>
        <end position="322"/>
    </location>
</feature>
<name>A0A644UDX8_9ZZZZ</name>
<dbReference type="NCBIfam" id="TIGR00277">
    <property type="entry name" value="HDIG"/>
    <property type="match status" value="1"/>
</dbReference>
<dbReference type="SUPFAM" id="SSF109604">
    <property type="entry name" value="HD-domain/PDEase-like"/>
    <property type="match status" value="1"/>
</dbReference>
<dbReference type="InterPro" id="IPR006674">
    <property type="entry name" value="HD_domain"/>
</dbReference>
<dbReference type="PANTHER" id="PTHR36442:SF1">
    <property type="entry name" value="CYCLIC-DI-AMP PHOSPHODIESTERASE PGPH"/>
    <property type="match status" value="1"/>
</dbReference>
<dbReference type="PANTHER" id="PTHR36442">
    <property type="entry name" value="CYCLIC-DI-AMP PHOSPHODIESTERASE PGPH"/>
    <property type="match status" value="1"/>
</dbReference>
<feature type="transmembrane region" description="Helical" evidence="1">
    <location>
        <begin position="334"/>
        <end position="354"/>
    </location>
</feature>
<keyword evidence="1" id="KW-1133">Transmembrane helix</keyword>
<reference evidence="3" key="1">
    <citation type="submission" date="2019-08" db="EMBL/GenBank/DDBJ databases">
        <authorList>
            <person name="Kucharzyk K."/>
            <person name="Murdoch R.W."/>
            <person name="Higgins S."/>
            <person name="Loffler F."/>
        </authorList>
    </citation>
    <scope>NUCLEOTIDE SEQUENCE</scope>
</reference>
<dbReference type="InterPro" id="IPR011621">
    <property type="entry name" value="Metal-dep_PHydrolase_7TM_intra"/>
</dbReference>
<keyword evidence="1" id="KW-0472">Membrane</keyword>
<gene>
    <name evidence="3" type="primary">pgpH_3</name>
    <name evidence="3" type="ORF">SDC9_22998</name>
</gene>
<evidence type="ECO:0000259" key="2">
    <source>
        <dbReference type="PROSITE" id="PS51831"/>
    </source>
</evidence>
<dbReference type="SMART" id="SM00471">
    <property type="entry name" value="HDc"/>
    <property type="match status" value="1"/>
</dbReference>
<sequence>MSRVWRSIVASLKRNRVFAIHLAVCIVAAALLLMFFGPGSVAIRRDYSGIKPGEVADRDIVAGREVVYVDEEATALRRDAEERLVLPVFQFDSGITRRALDYFKDFTENFRSLSTQDIAQETVLLMLQSKFPGKLPPQVLADLAKSSLKSQILVYAADVLAAVLDGGVFSLPTEGLLRYNQDYFELKRLINNKAELEQRSMASMVTEADLPDVIRAEAERRHLARPISSLVESIVLGFTVENAFFDEASSLSRIKRVGAKVEPVYKAVGRSELLIRKGEMVTEESYAKLVAVRSAVSRSDFGLSLRSLGLLLAAASLGYFLLRQHEGAAPFKMPSLLMGLYSALAFYAIVLLASRAGQHQISLEGAYFLPIALFSGIGAAIFGQRFAFSYTVVLTMLSASASNLNAYWMVFVILAGFFAAMTISTAKTRLDLVLACVLQAAIQFGVSVILLLQQGLRFQQLAGISGYMAMNGFISGALILAILPVLEQSLNLATRFRLLELSDVNAPALKELLTQAPGTYAHSMNVAHLAEAAAEDIGANPLLARVGAYYHDLGKIEQPEYFVENQRGSNKHDDINPRLSATVIRSHVKLGTEKARELKLPKEVVDIVAQHHGNSVITWFYDKAKKEDETIRPEDFSYPGSPPVGKEAGIVMLADSIEASSRTIKNPTVPRLDVHVREMIMHKVQNGQLDNCELTLKDLDVIRHSFVRIMAGQFHSRIEYPNQKEKDL</sequence>
<keyword evidence="3" id="KW-0378">Hydrolase</keyword>
<keyword evidence="1" id="KW-0812">Transmembrane</keyword>
<dbReference type="Pfam" id="PF07697">
    <property type="entry name" value="7TMR-HDED"/>
    <property type="match status" value="1"/>
</dbReference>
<dbReference type="InterPro" id="IPR006675">
    <property type="entry name" value="HDIG_dom"/>
</dbReference>
<dbReference type="InterPro" id="IPR003607">
    <property type="entry name" value="HD/PDEase_dom"/>
</dbReference>
<dbReference type="Gene3D" id="1.10.3210.10">
    <property type="entry name" value="Hypothetical protein af1432"/>
    <property type="match status" value="1"/>
</dbReference>
<dbReference type="Pfam" id="PF01966">
    <property type="entry name" value="HD"/>
    <property type="match status" value="1"/>
</dbReference>
<feature type="domain" description="HD" evidence="2">
    <location>
        <begin position="519"/>
        <end position="660"/>
    </location>
</feature>
<dbReference type="AlphaFoldDB" id="A0A644UDX8"/>
<dbReference type="CDD" id="cd00077">
    <property type="entry name" value="HDc"/>
    <property type="match status" value="1"/>
</dbReference>
<feature type="transmembrane region" description="Helical" evidence="1">
    <location>
        <begin position="366"/>
        <end position="386"/>
    </location>
</feature>
<feature type="transmembrane region" description="Helical" evidence="1">
    <location>
        <begin position="432"/>
        <end position="452"/>
    </location>
</feature>
<accession>A0A644UDX8</accession>
<evidence type="ECO:0000313" key="3">
    <source>
        <dbReference type="EMBL" id="MPL77147.1"/>
    </source>
</evidence>
<dbReference type="EC" id="3.1.4.-" evidence="3"/>
<organism evidence="3">
    <name type="scientific">bioreactor metagenome</name>
    <dbReference type="NCBI Taxonomy" id="1076179"/>
    <lineage>
        <taxon>unclassified sequences</taxon>
        <taxon>metagenomes</taxon>
        <taxon>ecological metagenomes</taxon>
    </lineage>
</organism>
<dbReference type="PROSITE" id="PS51831">
    <property type="entry name" value="HD"/>
    <property type="match status" value="1"/>
</dbReference>
<dbReference type="InterPro" id="IPR011624">
    <property type="entry name" value="Metal-dep_PHydrolase_7TM_extra"/>
</dbReference>
<evidence type="ECO:0000256" key="1">
    <source>
        <dbReference type="SAM" id="Phobius"/>
    </source>
</evidence>
<dbReference type="Pfam" id="PF07698">
    <property type="entry name" value="7TM-7TMR_HD"/>
    <property type="match status" value="1"/>
</dbReference>
<feature type="transmembrane region" description="Helical" evidence="1">
    <location>
        <begin position="406"/>
        <end position="425"/>
    </location>
</feature>